<comment type="caution">
    <text evidence="2">The sequence shown here is derived from an EMBL/GenBank/DDBJ whole genome shotgun (WGS) entry which is preliminary data.</text>
</comment>
<evidence type="ECO:0000313" key="2">
    <source>
        <dbReference type="EMBL" id="RFC67397.1"/>
    </source>
</evidence>
<protein>
    <submittedName>
        <fullName evidence="2">DUF983 domain-containing protein</fullName>
    </submittedName>
</protein>
<name>A0A371XDT7_9HYPH</name>
<dbReference type="Proteomes" id="UP000262379">
    <property type="component" value="Unassembled WGS sequence"/>
</dbReference>
<dbReference type="InterPro" id="IPR009325">
    <property type="entry name" value="DUF983"/>
</dbReference>
<feature type="transmembrane region" description="Helical" evidence="1">
    <location>
        <begin position="99"/>
        <end position="117"/>
    </location>
</feature>
<dbReference type="NCBIfam" id="NF004633">
    <property type="entry name" value="PRK05978.1"/>
    <property type="match status" value="1"/>
</dbReference>
<organism evidence="2 3">
    <name type="scientific">Mesorhizobium denitrificans</name>
    <dbReference type="NCBI Taxonomy" id="2294114"/>
    <lineage>
        <taxon>Bacteria</taxon>
        <taxon>Pseudomonadati</taxon>
        <taxon>Pseudomonadota</taxon>
        <taxon>Alphaproteobacteria</taxon>
        <taxon>Hyphomicrobiales</taxon>
        <taxon>Phyllobacteriaceae</taxon>
        <taxon>Mesorhizobium</taxon>
    </lineage>
</organism>
<feature type="transmembrane region" description="Helical" evidence="1">
    <location>
        <begin position="72"/>
        <end position="93"/>
    </location>
</feature>
<sequence length="154" mass="17182">MDHAGGVNQVFGGENHTGKPQRPLWDAIKRGMLGKCPHCGKGRLFRAYTKTVERCEVCNEEIYHHRADDLPAYLVITVVGHIVLTMFLAAEILTNWSSWQHLSIWVPLTLIMSLALLQPAKGAVIGLQWANYMHGFGGEHDGLETHPEITESAR</sequence>
<reference evidence="3" key="1">
    <citation type="submission" date="2018-08" db="EMBL/GenBank/DDBJ databases">
        <authorList>
            <person name="Im W.T."/>
        </authorList>
    </citation>
    <scope>NUCLEOTIDE SEQUENCE [LARGE SCALE GENOMIC DNA]</scope>
    <source>
        <strain evidence="3">LA-28</strain>
    </source>
</reference>
<keyword evidence="1" id="KW-1133">Transmembrane helix</keyword>
<dbReference type="AlphaFoldDB" id="A0A371XDT7"/>
<evidence type="ECO:0000256" key="1">
    <source>
        <dbReference type="SAM" id="Phobius"/>
    </source>
</evidence>
<accession>A0A371XDT7</accession>
<keyword evidence="1" id="KW-0812">Transmembrane</keyword>
<keyword evidence="3" id="KW-1185">Reference proteome</keyword>
<dbReference type="Pfam" id="PF06170">
    <property type="entry name" value="DUF983"/>
    <property type="match status" value="1"/>
</dbReference>
<evidence type="ECO:0000313" key="3">
    <source>
        <dbReference type="Proteomes" id="UP000262379"/>
    </source>
</evidence>
<dbReference type="EMBL" id="QURN01000008">
    <property type="protein sequence ID" value="RFC67397.1"/>
    <property type="molecule type" value="Genomic_DNA"/>
</dbReference>
<proteinExistence type="predicted"/>
<gene>
    <name evidence="2" type="ORF">DY251_11985</name>
</gene>
<keyword evidence="1" id="KW-0472">Membrane</keyword>